<accession>A0A8T2CLL2</accession>
<keyword evidence="3" id="KW-1185">Reference proteome</keyword>
<evidence type="ECO:0000313" key="2">
    <source>
        <dbReference type="EMBL" id="KAG7600385.1"/>
    </source>
</evidence>
<feature type="transmembrane region" description="Helical" evidence="1">
    <location>
        <begin position="89"/>
        <end position="109"/>
    </location>
</feature>
<reference evidence="2 3" key="1">
    <citation type="submission" date="2020-12" db="EMBL/GenBank/DDBJ databases">
        <title>Concerted genomic and epigenomic changes stabilize Arabidopsis allopolyploids.</title>
        <authorList>
            <person name="Chen Z."/>
        </authorList>
    </citation>
    <scope>NUCLEOTIDE SEQUENCE [LARGE SCALE GENOMIC DNA]</scope>
    <source>
        <strain evidence="2">As9502</strain>
        <tissue evidence="2">Leaf</tissue>
    </source>
</reference>
<comment type="caution">
    <text evidence="2">The sequence shown here is derived from an EMBL/GenBank/DDBJ whole genome shotgun (WGS) entry which is preliminary data.</text>
</comment>
<sequence length="161" mass="17964">MASNKVQANQFERQNAVVASMHMLLFLPCSCDTRWIYHFIMQVLITGTYAPLYLHLRKNLDDDYHYFVVYLMSLHMLSAIIQIGSSNWFLAAGSFSHVSGIAAILLLLLKVSPVIAMNVCLPILLWFGITFIYHLALGSMCVTAIVDVDDVEAQLAAQGLP</sequence>
<dbReference type="EMBL" id="JAEFBJ010000006">
    <property type="protein sequence ID" value="KAG7600385.1"/>
    <property type="molecule type" value="Genomic_DNA"/>
</dbReference>
<feature type="transmembrane region" description="Helical" evidence="1">
    <location>
        <begin position="35"/>
        <end position="54"/>
    </location>
</feature>
<feature type="transmembrane region" description="Helical" evidence="1">
    <location>
        <begin position="66"/>
        <end position="83"/>
    </location>
</feature>
<keyword evidence="1" id="KW-1133">Transmembrane helix</keyword>
<dbReference type="AlphaFoldDB" id="A0A8T2CLL2"/>
<protein>
    <submittedName>
        <fullName evidence="2">Uncharacterized protein</fullName>
    </submittedName>
</protein>
<dbReference type="OrthoDB" id="1133943at2759"/>
<keyword evidence="1" id="KW-0812">Transmembrane</keyword>
<name>A0A8T2CLL2_ARASU</name>
<keyword evidence="1" id="KW-0472">Membrane</keyword>
<evidence type="ECO:0000313" key="3">
    <source>
        <dbReference type="Proteomes" id="UP000694251"/>
    </source>
</evidence>
<dbReference type="Proteomes" id="UP000694251">
    <property type="component" value="Chromosome 6"/>
</dbReference>
<proteinExistence type="predicted"/>
<feature type="transmembrane region" description="Helical" evidence="1">
    <location>
        <begin position="121"/>
        <end position="146"/>
    </location>
</feature>
<gene>
    <name evidence="2" type="ORF">ISN44_As06g044940</name>
</gene>
<organism evidence="2 3">
    <name type="scientific">Arabidopsis suecica</name>
    <name type="common">Swedish thale-cress</name>
    <name type="synonym">Cardaminopsis suecica</name>
    <dbReference type="NCBI Taxonomy" id="45249"/>
    <lineage>
        <taxon>Eukaryota</taxon>
        <taxon>Viridiplantae</taxon>
        <taxon>Streptophyta</taxon>
        <taxon>Embryophyta</taxon>
        <taxon>Tracheophyta</taxon>
        <taxon>Spermatophyta</taxon>
        <taxon>Magnoliopsida</taxon>
        <taxon>eudicotyledons</taxon>
        <taxon>Gunneridae</taxon>
        <taxon>Pentapetalae</taxon>
        <taxon>rosids</taxon>
        <taxon>malvids</taxon>
        <taxon>Brassicales</taxon>
        <taxon>Brassicaceae</taxon>
        <taxon>Camelineae</taxon>
        <taxon>Arabidopsis</taxon>
    </lineage>
</organism>
<evidence type="ECO:0000256" key="1">
    <source>
        <dbReference type="SAM" id="Phobius"/>
    </source>
</evidence>